<protein>
    <submittedName>
        <fullName evidence="3">Glycosyltransferase family 2 protein</fullName>
    </submittedName>
</protein>
<comment type="caution">
    <text evidence="3">The sequence shown here is derived from an EMBL/GenBank/DDBJ whole genome shotgun (WGS) entry which is preliminary data.</text>
</comment>
<dbReference type="InterPro" id="IPR050256">
    <property type="entry name" value="Glycosyltransferase_2"/>
</dbReference>
<dbReference type="Gene3D" id="3.90.550.10">
    <property type="entry name" value="Spore Coat Polysaccharide Biosynthesis Protein SpsA, Chain A"/>
    <property type="match status" value="1"/>
</dbReference>
<dbReference type="RefSeq" id="WP_274191961.1">
    <property type="nucleotide sequence ID" value="NZ_BAABHN010000038.1"/>
</dbReference>
<evidence type="ECO:0000313" key="4">
    <source>
        <dbReference type="Proteomes" id="UP001595909"/>
    </source>
</evidence>
<dbReference type="PANTHER" id="PTHR48090:SF7">
    <property type="entry name" value="RFBJ PROTEIN"/>
    <property type="match status" value="1"/>
</dbReference>
<dbReference type="SUPFAM" id="SSF53448">
    <property type="entry name" value="Nucleotide-diphospho-sugar transferases"/>
    <property type="match status" value="1"/>
</dbReference>
<dbReference type="Pfam" id="PF00535">
    <property type="entry name" value="Glycos_transf_2"/>
    <property type="match status" value="1"/>
</dbReference>
<dbReference type="Proteomes" id="UP001595909">
    <property type="component" value="Unassembled WGS sequence"/>
</dbReference>
<sequence>MTVQRNGNVGEGHRVPLVPQPLTVFPEDPVARVVPRPAETRRNKVSLVVPAMNEATNIPWVLAQVPSCVDEVVLVDGHSRDATVMLAQSARPDIHVIEQSGQGKGDALREGFLAATGEHIVMIDADGSMAPEEIPHFLHFLDNGYDFVKGSRFMGGGGSRDITRLRRGGNRVLVGMVNRMHDTFLTDLCYGYVAFHRRCLPYLDLTRPGFEVETSLTVSALRAGLRIAEVPSMEMPRRYGRSNLHVVRDGTRVLRTLLREHDRGPSGLAVQRLRRLVHQRDEARRALESTVRPDPGEVLT</sequence>
<name>A0ABV9RIU6_9PSEU</name>
<evidence type="ECO:0000259" key="2">
    <source>
        <dbReference type="Pfam" id="PF00535"/>
    </source>
</evidence>
<dbReference type="InterPro" id="IPR029044">
    <property type="entry name" value="Nucleotide-diphossugar_trans"/>
</dbReference>
<keyword evidence="4" id="KW-1185">Reference proteome</keyword>
<reference evidence="4" key="1">
    <citation type="journal article" date="2019" name="Int. J. Syst. Evol. Microbiol.">
        <title>The Global Catalogue of Microorganisms (GCM) 10K type strain sequencing project: providing services to taxonomists for standard genome sequencing and annotation.</title>
        <authorList>
            <consortium name="The Broad Institute Genomics Platform"/>
            <consortium name="The Broad Institute Genome Sequencing Center for Infectious Disease"/>
            <person name="Wu L."/>
            <person name="Ma J."/>
        </authorList>
    </citation>
    <scope>NUCLEOTIDE SEQUENCE [LARGE SCALE GENOMIC DNA]</scope>
    <source>
        <strain evidence="4">CCUG 50347</strain>
    </source>
</reference>
<comment type="similarity">
    <text evidence="1">Belongs to the glycosyltransferase 2 family.</text>
</comment>
<dbReference type="CDD" id="cd04179">
    <property type="entry name" value="DPM_DPG-synthase_like"/>
    <property type="match status" value="1"/>
</dbReference>
<dbReference type="PANTHER" id="PTHR48090">
    <property type="entry name" value="UNDECAPRENYL-PHOSPHATE 4-DEOXY-4-FORMAMIDO-L-ARABINOSE TRANSFERASE-RELATED"/>
    <property type="match status" value="1"/>
</dbReference>
<evidence type="ECO:0000313" key="3">
    <source>
        <dbReference type="EMBL" id="MFC4834153.1"/>
    </source>
</evidence>
<dbReference type="EMBL" id="JBHSIM010000038">
    <property type="protein sequence ID" value="MFC4834153.1"/>
    <property type="molecule type" value="Genomic_DNA"/>
</dbReference>
<organism evidence="3 4">
    <name type="scientific">Actinomycetospora chibensis</name>
    <dbReference type="NCBI Taxonomy" id="663606"/>
    <lineage>
        <taxon>Bacteria</taxon>
        <taxon>Bacillati</taxon>
        <taxon>Actinomycetota</taxon>
        <taxon>Actinomycetes</taxon>
        <taxon>Pseudonocardiales</taxon>
        <taxon>Pseudonocardiaceae</taxon>
        <taxon>Actinomycetospora</taxon>
    </lineage>
</organism>
<gene>
    <name evidence="3" type="ORF">ACFPEL_17185</name>
</gene>
<proteinExistence type="inferred from homology"/>
<evidence type="ECO:0000256" key="1">
    <source>
        <dbReference type="ARBA" id="ARBA00006739"/>
    </source>
</evidence>
<dbReference type="InterPro" id="IPR001173">
    <property type="entry name" value="Glyco_trans_2-like"/>
</dbReference>
<feature type="domain" description="Glycosyltransferase 2-like" evidence="2">
    <location>
        <begin position="46"/>
        <end position="195"/>
    </location>
</feature>
<accession>A0ABV9RIU6</accession>